<evidence type="ECO:0000313" key="3">
    <source>
        <dbReference type="Proteomes" id="UP000309038"/>
    </source>
</evidence>
<organism evidence="2 3">
    <name type="scientific">Hermanssonia centrifuga</name>
    <dbReference type="NCBI Taxonomy" id="98765"/>
    <lineage>
        <taxon>Eukaryota</taxon>
        <taxon>Fungi</taxon>
        <taxon>Dikarya</taxon>
        <taxon>Basidiomycota</taxon>
        <taxon>Agaricomycotina</taxon>
        <taxon>Agaricomycetes</taxon>
        <taxon>Polyporales</taxon>
        <taxon>Meruliaceae</taxon>
        <taxon>Hermanssonia</taxon>
    </lineage>
</organism>
<name>A0A4S4KQQ3_9APHY</name>
<dbReference type="Proteomes" id="UP000309038">
    <property type="component" value="Unassembled WGS sequence"/>
</dbReference>
<feature type="compositionally biased region" description="Basic and acidic residues" evidence="1">
    <location>
        <begin position="246"/>
        <end position="272"/>
    </location>
</feature>
<evidence type="ECO:0000256" key="1">
    <source>
        <dbReference type="SAM" id="MobiDB-lite"/>
    </source>
</evidence>
<reference evidence="2 3" key="1">
    <citation type="submission" date="2019-02" db="EMBL/GenBank/DDBJ databases">
        <title>Genome sequencing of the rare red list fungi Phlebia centrifuga.</title>
        <authorList>
            <person name="Buettner E."/>
            <person name="Kellner H."/>
        </authorList>
    </citation>
    <scope>NUCLEOTIDE SEQUENCE [LARGE SCALE GENOMIC DNA]</scope>
    <source>
        <strain evidence="2 3">DSM 108282</strain>
    </source>
</reference>
<keyword evidence="3" id="KW-1185">Reference proteome</keyword>
<accession>A0A4S4KQQ3</accession>
<protein>
    <submittedName>
        <fullName evidence="2">Uncharacterized protein</fullName>
    </submittedName>
</protein>
<sequence length="297" mass="33199">MTSTTTSFPPEKVEYRLEYNPQEVEDQTKGESSSAWKVEQTFDAPPGPPPPSYDESSAHYEPKENQAGPVVEPGFIDPASKRMHNSDSPYSQGYPYQAQYPAGSTETRSPGMAYPSTQNPYPPMPVATPPMSAVSYPVGPSLLGNPSPYALRMGLLSSARVLASGIEGLMKKKKHGPVAEIIDQWNHYFFHPRMMEITLAQGQVTYSGFGDGLPPDIREYRGNQPIRVQSVSGGSIIDDLSESDSDGGKRPERRERRMERRERKAERKECRSQKRARRKGSTNEHWRLILAFKPPVL</sequence>
<dbReference type="AlphaFoldDB" id="A0A4S4KQQ3"/>
<dbReference type="InterPro" id="IPR028018">
    <property type="entry name" value="DUF4646"/>
</dbReference>
<proteinExistence type="predicted"/>
<gene>
    <name evidence="2" type="ORF">EW026_g1869</name>
</gene>
<comment type="caution">
    <text evidence="2">The sequence shown here is derived from an EMBL/GenBank/DDBJ whole genome shotgun (WGS) entry which is preliminary data.</text>
</comment>
<evidence type="ECO:0000313" key="2">
    <source>
        <dbReference type="EMBL" id="THH00714.1"/>
    </source>
</evidence>
<feature type="region of interest" description="Disordered" evidence="1">
    <location>
        <begin position="1"/>
        <end position="112"/>
    </location>
</feature>
<feature type="region of interest" description="Disordered" evidence="1">
    <location>
        <begin position="231"/>
        <end position="284"/>
    </location>
</feature>
<dbReference type="Pfam" id="PF15496">
    <property type="entry name" value="DUF4646"/>
    <property type="match status" value="1"/>
</dbReference>
<dbReference type="EMBL" id="SGPJ01000042">
    <property type="protein sequence ID" value="THH00714.1"/>
    <property type="molecule type" value="Genomic_DNA"/>
</dbReference>